<dbReference type="Proteomes" id="UP001597116">
    <property type="component" value="Unassembled WGS sequence"/>
</dbReference>
<dbReference type="InterPro" id="IPR039426">
    <property type="entry name" value="TonB-dep_rcpt-like"/>
</dbReference>
<evidence type="ECO:0000256" key="2">
    <source>
        <dbReference type="ARBA" id="ARBA00022448"/>
    </source>
</evidence>
<protein>
    <submittedName>
        <fullName evidence="10">SusC/RagA family TonB-linked outer membrane protein</fullName>
    </submittedName>
</protein>
<evidence type="ECO:0000256" key="4">
    <source>
        <dbReference type="ARBA" id="ARBA00022692"/>
    </source>
</evidence>
<dbReference type="PROSITE" id="PS52016">
    <property type="entry name" value="TONB_DEPENDENT_REC_3"/>
    <property type="match status" value="1"/>
</dbReference>
<keyword evidence="4 7" id="KW-0812">Transmembrane</keyword>
<evidence type="ECO:0000313" key="10">
    <source>
        <dbReference type="EMBL" id="MFD1140081.1"/>
    </source>
</evidence>
<dbReference type="Gene3D" id="2.60.40.1120">
    <property type="entry name" value="Carboxypeptidase-like, regulatory domain"/>
    <property type="match status" value="1"/>
</dbReference>
<organism evidence="10 11">
    <name type="scientific">Larkinella insperata</name>
    <dbReference type="NCBI Taxonomy" id="332158"/>
    <lineage>
        <taxon>Bacteria</taxon>
        <taxon>Pseudomonadati</taxon>
        <taxon>Bacteroidota</taxon>
        <taxon>Cytophagia</taxon>
        <taxon>Cytophagales</taxon>
        <taxon>Spirosomataceae</taxon>
        <taxon>Larkinella</taxon>
    </lineage>
</organism>
<accession>A0ABW3Q4R2</accession>
<dbReference type="SUPFAM" id="SSF56935">
    <property type="entry name" value="Porins"/>
    <property type="match status" value="1"/>
</dbReference>
<gene>
    <name evidence="10" type="ORF">ACFQ4C_03140</name>
</gene>
<evidence type="ECO:0000256" key="8">
    <source>
        <dbReference type="SAM" id="SignalP"/>
    </source>
</evidence>
<evidence type="ECO:0000256" key="1">
    <source>
        <dbReference type="ARBA" id="ARBA00004571"/>
    </source>
</evidence>
<feature type="domain" description="TonB-dependent receptor plug" evidence="9">
    <location>
        <begin position="120"/>
        <end position="244"/>
    </location>
</feature>
<keyword evidence="11" id="KW-1185">Reference proteome</keyword>
<dbReference type="EMBL" id="JBHTLP010000002">
    <property type="protein sequence ID" value="MFD1140081.1"/>
    <property type="molecule type" value="Genomic_DNA"/>
</dbReference>
<comment type="similarity">
    <text evidence="7">Belongs to the TonB-dependent receptor family.</text>
</comment>
<dbReference type="Gene3D" id="2.40.170.20">
    <property type="entry name" value="TonB-dependent receptor, beta-barrel domain"/>
    <property type="match status" value="1"/>
</dbReference>
<dbReference type="Pfam" id="PF13715">
    <property type="entry name" value="CarbopepD_reg_2"/>
    <property type="match status" value="1"/>
</dbReference>
<evidence type="ECO:0000256" key="5">
    <source>
        <dbReference type="ARBA" id="ARBA00023136"/>
    </source>
</evidence>
<dbReference type="SUPFAM" id="SSF49464">
    <property type="entry name" value="Carboxypeptidase regulatory domain-like"/>
    <property type="match status" value="1"/>
</dbReference>
<evidence type="ECO:0000256" key="7">
    <source>
        <dbReference type="PROSITE-ProRule" id="PRU01360"/>
    </source>
</evidence>
<keyword evidence="3 7" id="KW-1134">Transmembrane beta strand</keyword>
<dbReference type="InterPro" id="IPR036942">
    <property type="entry name" value="Beta-barrel_TonB_sf"/>
</dbReference>
<dbReference type="InterPro" id="IPR023997">
    <property type="entry name" value="TonB-dep_OMP_SusC/RagA_CS"/>
</dbReference>
<dbReference type="Gene3D" id="2.170.130.10">
    <property type="entry name" value="TonB-dependent receptor, plug domain"/>
    <property type="match status" value="1"/>
</dbReference>
<feature type="chain" id="PRO_5045615166" evidence="8">
    <location>
        <begin position="22"/>
        <end position="1045"/>
    </location>
</feature>
<dbReference type="NCBIfam" id="TIGR04057">
    <property type="entry name" value="SusC_RagA_signa"/>
    <property type="match status" value="1"/>
</dbReference>
<dbReference type="InterPro" id="IPR037066">
    <property type="entry name" value="Plug_dom_sf"/>
</dbReference>
<comment type="caution">
    <text evidence="10">The sequence shown here is derived from an EMBL/GenBank/DDBJ whole genome shotgun (WGS) entry which is preliminary data.</text>
</comment>
<dbReference type="InterPro" id="IPR023996">
    <property type="entry name" value="TonB-dep_OMP_SusC/RagA"/>
</dbReference>
<evidence type="ECO:0000313" key="11">
    <source>
        <dbReference type="Proteomes" id="UP001597116"/>
    </source>
</evidence>
<evidence type="ECO:0000256" key="3">
    <source>
        <dbReference type="ARBA" id="ARBA00022452"/>
    </source>
</evidence>
<evidence type="ECO:0000259" key="9">
    <source>
        <dbReference type="Pfam" id="PF07715"/>
    </source>
</evidence>
<evidence type="ECO:0000256" key="6">
    <source>
        <dbReference type="ARBA" id="ARBA00023237"/>
    </source>
</evidence>
<name>A0ABW3Q4R2_9BACT</name>
<dbReference type="InterPro" id="IPR008969">
    <property type="entry name" value="CarboxyPept-like_regulatory"/>
</dbReference>
<proteinExistence type="inferred from homology"/>
<keyword evidence="2 7" id="KW-0813">Transport</keyword>
<comment type="subcellular location">
    <subcellularLocation>
        <location evidence="1 7">Cell outer membrane</location>
        <topology evidence="1 7">Multi-pass membrane protein</topology>
    </subcellularLocation>
</comment>
<keyword evidence="5 7" id="KW-0472">Membrane</keyword>
<feature type="signal peptide" evidence="8">
    <location>
        <begin position="1"/>
        <end position="21"/>
    </location>
</feature>
<dbReference type="InterPro" id="IPR012910">
    <property type="entry name" value="Plug_dom"/>
</dbReference>
<reference evidence="11" key="1">
    <citation type="journal article" date="2019" name="Int. J. Syst. Evol. Microbiol.">
        <title>The Global Catalogue of Microorganisms (GCM) 10K type strain sequencing project: providing services to taxonomists for standard genome sequencing and annotation.</title>
        <authorList>
            <consortium name="The Broad Institute Genomics Platform"/>
            <consortium name="The Broad Institute Genome Sequencing Center for Infectious Disease"/>
            <person name="Wu L."/>
            <person name="Ma J."/>
        </authorList>
    </citation>
    <scope>NUCLEOTIDE SEQUENCE [LARGE SCALE GENOMIC DNA]</scope>
    <source>
        <strain evidence="11">CCUG 55608</strain>
    </source>
</reference>
<keyword evidence="6 7" id="KW-0998">Cell outer membrane</keyword>
<dbReference type="RefSeq" id="WP_265989935.1">
    <property type="nucleotide sequence ID" value="NZ_CP110973.1"/>
</dbReference>
<dbReference type="NCBIfam" id="TIGR04056">
    <property type="entry name" value="OMP_RagA_SusC"/>
    <property type="match status" value="1"/>
</dbReference>
<dbReference type="Pfam" id="PF07715">
    <property type="entry name" value="Plug"/>
    <property type="match status" value="1"/>
</dbReference>
<keyword evidence="8" id="KW-0732">Signal</keyword>
<sequence length="1045" mass="114549">MKKPVKLLILLLLLGPGYGFAQTTNRVTGKVTGSDSKPLPGVNVLISGSSQGTVADAEGNYAISAPANASLVFSYISYVSQTVPVNGRSVINVQLVEDTKSLNEVVVTALGIKRESKTLGYATATVNADQISTNRSPNLMTSLQGKMAGVNISTMSTGPGGSSKIRIRGQSSFSGQNNPLIVINGVPVDNSNYALGGNFGNRSANSSDGGDGLSSINPDDIETMTVLKGATAAALYGSRAKDGVVMITTKSRGAGKGFGVEYNTNFTTETPLDFTDFQYEYGQGEGGVRPTTPFPTSGVWSFGEKFQPGMTQVLFDGDTYPYEPVRNRVRKFYNVGTNFTNTVTVSNNGENGGFSLSFANTDNKAITPNSDFNRKTINLGFSQNINKNLVASGNINYSNEYNRNPTQLNTQDFATPTVVMTLANSMPFEALKEHQVMPNGDEFVFSRFLVRNNPYYSVNYHFENIKRDRLFGNVALKYQFTKWLYLQGRLAQDLYTRNQDYNIPNGYAPIAKAPAGYVNGSYTQDVRKFVERNYDFILGGNHTFGNIGVDVTLGGNQRFVRMDYNSVTVQDFVQPGLYTVMNGRVKNPLYSLSERKINSLYAAATISYKEFLYLNATARNDWFSTLSPENRSILYPSVTGSFVFSQAFNTLPTWLTFGKIRAAYAEVGDDNVSPYSNALFYAVNNNNFPTPTGQLVPVGGINASSVPNRNLRPLRVSEAEVGAELKFFNNRLGLDFTYYRKITKDQILATQISDASSYTNKLINVGKSMNKGIEVLLTGTPVQTAAFQWDVSANLAYNTSEVLTLGLSPADTMITVGGSGGSTLRQVVGKPIGQLFTFNYLRDEQGRQVFDKGSGRPLRNNTPVNVGNALPKYFGGITNTFSYKGITLTTLIDFKLGFKMIGGQNMNYLRHGLHKKTLVGREQGYVVGVGVNPDGEINTTRSPIQPFYETPNVLGIYEDFIYNAGFWKLRQITIGYDFTKLLPPNFFIKGLRLNAVANNVAVLKKWTENMDPEMVNNASDNATGLDFWPSLPPTRSLGFNLNIKF</sequence>